<dbReference type="AlphaFoldDB" id="A0A453B455"/>
<dbReference type="Proteomes" id="UP000015105">
    <property type="component" value="Chromosome 2D"/>
</dbReference>
<reference evidence="3" key="2">
    <citation type="journal article" date="2017" name="Nat. Plants">
        <title>The Aegilops tauschii genome reveals multiple impacts of transposons.</title>
        <authorList>
            <person name="Zhao G."/>
            <person name="Zou C."/>
            <person name="Li K."/>
            <person name="Wang K."/>
            <person name="Li T."/>
            <person name="Gao L."/>
            <person name="Zhang X."/>
            <person name="Wang H."/>
            <person name="Yang Z."/>
            <person name="Liu X."/>
            <person name="Jiang W."/>
            <person name="Mao L."/>
            <person name="Kong X."/>
            <person name="Jiao Y."/>
            <person name="Jia J."/>
        </authorList>
    </citation>
    <scope>NUCLEOTIDE SEQUENCE [LARGE SCALE GENOMIC DNA]</scope>
    <source>
        <strain evidence="3">cv. AL8/78</strain>
    </source>
</reference>
<dbReference type="EnsemblPlants" id="AET2Gv20356700.2">
    <property type="protein sequence ID" value="AET2Gv20356700.2"/>
    <property type="gene ID" value="AET2Gv20356700"/>
</dbReference>
<name>A0A453B455_AEGTS</name>
<proteinExistence type="predicted"/>
<reference evidence="2" key="3">
    <citation type="journal article" date="2017" name="Nature">
        <title>Genome sequence of the progenitor of the wheat D genome Aegilops tauschii.</title>
        <authorList>
            <person name="Luo M.C."/>
            <person name="Gu Y.Q."/>
            <person name="Puiu D."/>
            <person name="Wang H."/>
            <person name="Twardziok S.O."/>
            <person name="Deal K.R."/>
            <person name="Huo N."/>
            <person name="Zhu T."/>
            <person name="Wang L."/>
            <person name="Wang Y."/>
            <person name="McGuire P.E."/>
            <person name="Liu S."/>
            <person name="Long H."/>
            <person name="Ramasamy R.K."/>
            <person name="Rodriguez J.C."/>
            <person name="Van S.L."/>
            <person name="Yuan L."/>
            <person name="Wang Z."/>
            <person name="Xia Z."/>
            <person name="Xiao L."/>
            <person name="Anderson O.D."/>
            <person name="Ouyang S."/>
            <person name="Liang Y."/>
            <person name="Zimin A.V."/>
            <person name="Pertea G."/>
            <person name="Qi P."/>
            <person name="Bennetzen J.L."/>
            <person name="Dai X."/>
            <person name="Dawson M.W."/>
            <person name="Muller H.G."/>
            <person name="Kugler K."/>
            <person name="Rivarola-Duarte L."/>
            <person name="Spannagl M."/>
            <person name="Mayer K.F.X."/>
            <person name="Lu F.H."/>
            <person name="Bevan M.W."/>
            <person name="Leroy P."/>
            <person name="Li P."/>
            <person name="You F.M."/>
            <person name="Sun Q."/>
            <person name="Liu Z."/>
            <person name="Lyons E."/>
            <person name="Wicker T."/>
            <person name="Salzberg S.L."/>
            <person name="Devos K.M."/>
            <person name="Dvorak J."/>
        </authorList>
    </citation>
    <scope>NUCLEOTIDE SEQUENCE [LARGE SCALE GENOMIC DNA]</scope>
    <source>
        <strain evidence="2">cv. AL8/78</strain>
    </source>
</reference>
<dbReference type="Gramene" id="AET2Gv20356700.2">
    <property type="protein sequence ID" value="AET2Gv20356700.2"/>
    <property type="gene ID" value="AET2Gv20356700"/>
</dbReference>
<organism evidence="2 3">
    <name type="scientific">Aegilops tauschii subsp. strangulata</name>
    <name type="common">Goatgrass</name>
    <dbReference type="NCBI Taxonomy" id="200361"/>
    <lineage>
        <taxon>Eukaryota</taxon>
        <taxon>Viridiplantae</taxon>
        <taxon>Streptophyta</taxon>
        <taxon>Embryophyta</taxon>
        <taxon>Tracheophyta</taxon>
        <taxon>Spermatophyta</taxon>
        <taxon>Magnoliopsida</taxon>
        <taxon>Liliopsida</taxon>
        <taxon>Poales</taxon>
        <taxon>Poaceae</taxon>
        <taxon>BOP clade</taxon>
        <taxon>Pooideae</taxon>
        <taxon>Triticodae</taxon>
        <taxon>Triticeae</taxon>
        <taxon>Triticinae</taxon>
        <taxon>Aegilops</taxon>
    </lineage>
</organism>
<keyword evidence="3" id="KW-1185">Reference proteome</keyword>
<keyword evidence="1" id="KW-0472">Membrane</keyword>
<keyword evidence="1" id="KW-0812">Transmembrane</keyword>
<keyword evidence="1" id="KW-1133">Transmembrane helix</keyword>
<reference evidence="3" key="1">
    <citation type="journal article" date="2014" name="Science">
        <title>Ancient hybridizations among the ancestral genomes of bread wheat.</title>
        <authorList>
            <consortium name="International Wheat Genome Sequencing Consortium,"/>
            <person name="Marcussen T."/>
            <person name="Sandve S.R."/>
            <person name="Heier L."/>
            <person name="Spannagl M."/>
            <person name="Pfeifer M."/>
            <person name="Jakobsen K.S."/>
            <person name="Wulff B.B."/>
            <person name="Steuernagel B."/>
            <person name="Mayer K.F."/>
            <person name="Olsen O.A."/>
        </authorList>
    </citation>
    <scope>NUCLEOTIDE SEQUENCE [LARGE SCALE GENOMIC DNA]</scope>
    <source>
        <strain evidence="3">cv. AL8/78</strain>
    </source>
</reference>
<sequence length="56" mass="6550">MSYKRRRIPRNLTNVEWVNLFSGYQSSIIAVFMCFLLLVPVIIVIIELDILIIIVI</sequence>
<evidence type="ECO:0000313" key="2">
    <source>
        <dbReference type="EnsemblPlants" id="AET2Gv20356700.2"/>
    </source>
</evidence>
<evidence type="ECO:0000256" key="1">
    <source>
        <dbReference type="SAM" id="Phobius"/>
    </source>
</evidence>
<reference evidence="2" key="4">
    <citation type="submission" date="2019-03" db="UniProtKB">
        <authorList>
            <consortium name="EnsemblPlants"/>
        </authorList>
    </citation>
    <scope>IDENTIFICATION</scope>
</reference>
<accession>A0A453B455</accession>
<evidence type="ECO:0000313" key="3">
    <source>
        <dbReference type="Proteomes" id="UP000015105"/>
    </source>
</evidence>
<reference evidence="2" key="5">
    <citation type="journal article" date="2021" name="G3 (Bethesda)">
        <title>Aegilops tauschii genome assembly Aet v5.0 features greater sequence contiguity and improved annotation.</title>
        <authorList>
            <person name="Wang L."/>
            <person name="Zhu T."/>
            <person name="Rodriguez J.C."/>
            <person name="Deal K.R."/>
            <person name="Dubcovsky J."/>
            <person name="McGuire P.E."/>
            <person name="Lux T."/>
            <person name="Spannagl M."/>
            <person name="Mayer K.F.X."/>
            <person name="Baldrich P."/>
            <person name="Meyers B.C."/>
            <person name="Huo N."/>
            <person name="Gu Y.Q."/>
            <person name="Zhou H."/>
            <person name="Devos K.M."/>
            <person name="Bennetzen J.L."/>
            <person name="Unver T."/>
            <person name="Budak H."/>
            <person name="Gulick P.J."/>
            <person name="Galiba G."/>
            <person name="Kalapos B."/>
            <person name="Nelson D.R."/>
            <person name="Li P."/>
            <person name="You F.M."/>
            <person name="Luo M.C."/>
            <person name="Dvorak J."/>
        </authorList>
    </citation>
    <scope>NUCLEOTIDE SEQUENCE [LARGE SCALE GENOMIC DNA]</scope>
    <source>
        <strain evidence="2">cv. AL8/78</strain>
    </source>
</reference>
<feature type="transmembrane region" description="Helical" evidence="1">
    <location>
        <begin position="28"/>
        <end position="55"/>
    </location>
</feature>
<protein>
    <submittedName>
        <fullName evidence="2">Uncharacterized protein</fullName>
    </submittedName>
</protein>